<proteinExistence type="predicted"/>
<reference evidence="1" key="1">
    <citation type="submission" date="2021-06" db="EMBL/GenBank/DDBJ databases">
        <authorList>
            <person name="Kallberg Y."/>
            <person name="Tangrot J."/>
            <person name="Rosling A."/>
        </authorList>
    </citation>
    <scope>NUCLEOTIDE SEQUENCE</scope>
    <source>
        <strain evidence="1">MA453B</strain>
    </source>
</reference>
<comment type="caution">
    <text evidence="1">The sequence shown here is derived from an EMBL/GenBank/DDBJ whole genome shotgun (WGS) entry which is preliminary data.</text>
</comment>
<protein>
    <submittedName>
        <fullName evidence="1">4255_t:CDS:1</fullName>
    </submittedName>
</protein>
<dbReference type="AlphaFoldDB" id="A0A9N9G259"/>
<gene>
    <name evidence="1" type="ORF">DERYTH_LOCUS6254</name>
</gene>
<evidence type="ECO:0000313" key="2">
    <source>
        <dbReference type="Proteomes" id="UP000789405"/>
    </source>
</evidence>
<organism evidence="1 2">
    <name type="scientific">Dentiscutata erythropus</name>
    <dbReference type="NCBI Taxonomy" id="1348616"/>
    <lineage>
        <taxon>Eukaryota</taxon>
        <taxon>Fungi</taxon>
        <taxon>Fungi incertae sedis</taxon>
        <taxon>Mucoromycota</taxon>
        <taxon>Glomeromycotina</taxon>
        <taxon>Glomeromycetes</taxon>
        <taxon>Diversisporales</taxon>
        <taxon>Gigasporaceae</taxon>
        <taxon>Dentiscutata</taxon>
    </lineage>
</organism>
<sequence>MLFGNGSKEVDSLKNLASVVEIKDWEPPDADTDSKLAIAGVVAKSVAGVVARVVARVVAGVVAGVVAKVVDGVVAKVVAKVVAEVVVEVVAKGDVEIDIADVAVDDGTI</sequence>
<accession>A0A9N9G259</accession>
<keyword evidence="2" id="KW-1185">Reference proteome</keyword>
<evidence type="ECO:0000313" key="1">
    <source>
        <dbReference type="EMBL" id="CAG8572000.1"/>
    </source>
</evidence>
<name>A0A9N9G259_9GLOM</name>
<dbReference type="EMBL" id="CAJVPY010002785">
    <property type="protein sequence ID" value="CAG8572000.1"/>
    <property type="molecule type" value="Genomic_DNA"/>
</dbReference>
<dbReference type="Proteomes" id="UP000789405">
    <property type="component" value="Unassembled WGS sequence"/>
</dbReference>